<dbReference type="Gene3D" id="3.10.100.10">
    <property type="entry name" value="Mannose-Binding Protein A, subunit A"/>
    <property type="match status" value="1"/>
</dbReference>
<dbReference type="PANTHER" id="PTHR45784">
    <property type="entry name" value="C-TYPE LECTIN DOMAIN FAMILY 20 MEMBER A-RELATED"/>
    <property type="match status" value="1"/>
</dbReference>
<evidence type="ECO:0000313" key="3">
    <source>
        <dbReference type="Proteomes" id="UP000265200"/>
    </source>
</evidence>
<protein>
    <recommendedName>
        <fullName evidence="1">C-type lectin domain-containing protein</fullName>
    </recommendedName>
</protein>
<dbReference type="PANTHER" id="PTHR45784:SF3">
    <property type="entry name" value="C-TYPE LECTIN DOMAIN FAMILY 4 MEMBER K-LIKE-RELATED"/>
    <property type="match status" value="1"/>
</dbReference>
<reference evidence="2" key="3">
    <citation type="submission" date="2025-08" db="UniProtKB">
        <authorList>
            <consortium name="Ensembl"/>
        </authorList>
    </citation>
    <scope>IDENTIFICATION</scope>
    <source>
        <strain evidence="2">HSOK</strain>
    </source>
</reference>
<reference key="1">
    <citation type="journal article" date="2007" name="Nature">
        <title>The medaka draft genome and insights into vertebrate genome evolution.</title>
        <authorList>
            <person name="Kasahara M."/>
            <person name="Naruse K."/>
            <person name="Sasaki S."/>
            <person name="Nakatani Y."/>
            <person name="Qu W."/>
            <person name="Ahsan B."/>
            <person name="Yamada T."/>
            <person name="Nagayasu Y."/>
            <person name="Doi K."/>
            <person name="Kasai Y."/>
            <person name="Jindo T."/>
            <person name="Kobayashi D."/>
            <person name="Shimada A."/>
            <person name="Toyoda A."/>
            <person name="Kuroki Y."/>
            <person name="Fujiyama A."/>
            <person name="Sasaki T."/>
            <person name="Shimizu A."/>
            <person name="Asakawa S."/>
            <person name="Shimizu N."/>
            <person name="Hashimoto S."/>
            <person name="Yang J."/>
            <person name="Lee Y."/>
            <person name="Matsushima K."/>
            <person name="Sugano S."/>
            <person name="Sakaizumi M."/>
            <person name="Narita T."/>
            <person name="Ohishi K."/>
            <person name="Haga S."/>
            <person name="Ohta F."/>
            <person name="Nomoto H."/>
            <person name="Nogata K."/>
            <person name="Morishita T."/>
            <person name="Endo T."/>
            <person name="Shin-I T."/>
            <person name="Takeda H."/>
            <person name="Morishita S."/>
            <person name="Kohara Y."/>
        </authorList>
    </citation>
    <scope>NUCLEOTIDE SEQUENCE [LARGE SCALE GENOMIC DNA]</scope>
    <source>
        <strain>Hd-rR</strain>
    </source>
</reference>
<proteinExistence type="predicted"/>
<dbReference type="SUPFAM" id="SSF56436">
    <property type="entry name" value="C-type lectin-like"/>
    <property type="match status" value="1"/>
</dbReference>
<dbReference type="InterPro" id="IPR016187">
    <property type="entry name" value="CTDL_fold"/>
</dbReference>
<organism evidence="2 3">
    <name type="scientific">Oryzias latipes</name>
    <name type="common">Japanese rice fish</name>
    <name type="synonym">Japanese killifish</name>
    <dbReference type="NCBI Taxonomy" id="8090"/>
    <lineage>
        <taxon>Eukaryota</taxon>
        <taxon>Metazoa</taxon>
        <taxon>Chordata</taxon>
        <taxon>Craniata</taxon>
        <taxon>Vertebrata</taxon>
        <taxon>Euteleostomi</taxon>
        <taxon>Actinopterygii</taxon>
        <taxon>Neopterygii</taxon>
        <taxon>Teleostei</taxon>
        <taxon>Neoteleostei</taxon>
        <taxon>Acanthomorphata</taxon>
        <taxon>Ovalentaria</taxon>
        <taxon>Atherinomorphae</taxon>
        <taxon>Beloniformes</taxon>
        <taxon>Adrianichthyidae</taxon>
        <taxon>Oryziinae</taxon>
        <taxon>Oryzias</taxon>
    </lineage>
</organism>
<sequence length="177" mass="20018">MSEDIEGHQKRWAIRNPVLVTRGWQASLEECPHFNTMVRRPAGMEEGSGTDACTFCSSDQRVVPSTMCEGSTGAPSADMVVFQNQKENDHVVSLLPNRTGGPYYWIGITKNHLNETWKWIGNNSTWVGNHSWATKEPNNVHINEFCVEIYVNNGPNRGKWNDEKCSNKKFPVCYKGV</sequence>
<feature type="domain" description="C-type lectin" evidence="1">
    <location>
        <begin position="68"/>
        <end position="174"/>
    </location>
</feature>
<dbReference type="Ensembl" id="ENSORLT00015032054.1">
    <property type="protein sequence ID" value="ENSORLP00015028987.1"/>
    <property type="gene ID" value="ENSORLG00015011869.1"/>
</dbReference>
<evidence type="ECO:0000259" key="1">
    <source>
        <dbReference type="PROSITE" id="PS50041"/>
    </source>
</evidence>
<dbReference type="InterPro" id="IPR016186">
    <property type="entry name" value="C-type_lectin-like/link_sf"/>
</dbReference>
<dbReference type="SMART" id="SM00034">
    <property type="entry name" value="CLECT"/>
    <property type="match status" value="1"/>
</dbReference>
<evidence type="ECO:0000313" key="2">
    <source>
        <dbReference type="Ensembl" id="ENSORLP00015028987.1"/>
    </source>
</evidence>
<dbReference type="Proteomes" id="UP000265200">
    <property type="component" value="Chromosome 4"/>
</dbReference>
<accession>A0A3P9J9M1</accession>
<reference evidence="2 3" key="2">
    <citation type="submission" date="2017-04" db="EMBL/GenBank/DDBJ databases">
        <title>CpG methylation of centromeres and impact of large insertions on vertebrate speciation.</title>
        <authorList>
            <person name="Ichikawa K."/>
            <person name="Yoshimura J."/>
            <person name="Morishita S."/>
        </authorList>
    </citation>
    <scope>NUCLEOTIDE SEQUENCE</scope>
    <source>
        <strain evidence="2 3">HSOK</strain>
    </source>
</reference>
<dbReference type="InterPro" id="IPR001304">
    <property type="entry name" value="C-type_lectin-like"/>
</dbReference>
<name>A0A3P9J9M1_ORYLA</name>
<dbReference type="PROSITE" id="PS50041">
    <property type="entry name" value="C_TYPE_LECTIN_2"/>
    <property type="match status" value="1"/>
</dbReference>
<dbReference type="AlphaFoldDB" id="A0A3P9J9M1"/>
<reference evidence="2" key="4">
    <citation type="submission" date="2025-09" db="UniProtKB">
        <authorList>
            <consortium name="Ensembl"/>
        </authorList>
    </citation>
    <scope>IDENTIFICATION</scope>
    <source>
        <strain evidence="2">HSOK</strain>
    </source>
</reference>
<dbReference type="Pfam" id="PF00059">
    <property type="entry name" value="Lectin_C"/>
    <property type="match status" value="1"/>
</dbReference>